<reference evidence="2 3" key="1">
    <citation type="journal article" date="2018" name="J. Microbiol.">
        <title>Bacillus spongiae sp. nov., isolated from sponge of Jeju Island.</title>
        <authorList>
            <person name="Lee G.E."/>
            <person name="Im W.T."/>
            <person name="Park J.S."/>
        </authorList>
    </citation>
    <scope>NUCLEOTIDE SEQUENCE [LARGE SCALE GENOMIC DNA]</scope>
    <source>
        <strain evidence="2 3">135PIL107-10</strain>
    </source>
</reference>
<dbReference type="EMBL" id="JBBAXC010000005">
    <property type="protein sequence ID" value="MEI5907080.1"/>
    <property type="molecule type" value="Genomic_DNA"/>
</dbReference>
<name>A0ABU8HCL5_9BACI</name>
<keyword evidence="3" id="KW-1185">Reference proteome</keyword>
<keyword evidence="1" id="KW-0732">Signal</keyword>
<dbReference type="RefSeq" id="WP_336586514.1">
    <property type="nucleotide sequence ID" value="NZ_JBBAXC010000005.1"/>
</dbReference>
<evidence type="ECO:0000313" key="3">
    <source>
        <dbReference type="Proteomes" id="UP001312865"/>
    </source>
</evidence>
<comment type="caution">
    <text evidence="2">The sequence shown here is derived from an EMBL/GenBank/DDBJ whole genome shotgun (WGS) entry which is preliminary data.</text>
</comment>
<proteinExistence type="predicted"/>
<protein>
    <recommendedName>
        <fullName evidence="4">Cyclic lactone autoinducer peptide</fullName>
    </recommendedName>
</protein>
<dbReference type="Proteomes" id="UP001312865">
    <property type="component" value="Unassembled WGS sequence"/>
</dbReference>
<evidence type="ECO:0000256" key="1">
    <source>
        <dbReference type="SAM" id="SignalP"/>
    </source>
</evidence>
<organism evidence="2 3">
    <name type="scientific">Bacillus spongiae</name>
    <dbReference type="NCBI Taxonomy" id="2683610"/>
    <lineage>
        <taxon>Bacteria</taxon>
        <taxon>Bacillati</taxon>
        <taxon>Bacillota</taxon>
        <taxon>Bacilli</taxon>
        <taxon>Bacillales</taxon>
        <taxon>Bacillaceae</taxon>
        <taxon>Bacillus</taxon>
    </lineage>
</organism>
<evidence type="ECO:0008006" key="4">
    <source>
        <dbReference type="Google" id="ProtNLM"/>
    </source>
</evidence>
<accession>A0ABU8HCL5</accession>
<feature type="signal peptide" evidence="1">
    <location>
        <begin position="1"/>
        <end position="24"/>
    </location>
</feature>
<evidence type="ECO:0000313" key="2">
    <source>
        <dbReference type="EMBL" id="MEI5907080.1"/>
    </source>
</evidence>
<feature type="chain" id="PRO_5045687734" description="Cyclic lactone autoinducer peptide" evidence="1">
    <location>
        <begin position="25"/>
        <end position="42"/>
    </location>
</feature>
<sequence length="42" mass="4435">MNKAKKFILVSVLTLGVLAGFAQFDPSSASACARATDYCIEP</sequence>
<gene>
    <name evidence="2" type="ORF">WAK64_08420</name>
</gene>